<dbReference type="Gene3D" id="1.25.40.10">
    <property type="entry name" value="Tetratricopeptide repeat domain"/>
    <property type="match status" value="4"/>
</dbReference>
<dbReference type="InterPro" id="IPR006597">
    <property type="entry name" value="Sel1-like"/>
</dbReference>
<feature type="chain" id="PRO_5047134324" evidence="1">
    <location>
        <begin position="17"/>
        <end position="450"/>
    </location>
</feature>
<reference evidence="2 3" key="1">
    <citation type="submission" date="2021-09" db="EMBL/GenBank/DDBJ databases">
        <title>Aeromonas schubertii isolated from Asian sea bass.</title>
        <authorList>
            <person name="Pinpimai K."/>
        </authorList>
    </citation>
    <scope>NUCLEOTIDE SEQUENCE [LARGE SCALE GENOMIC DNA]</scope>
    <source>
        <strain evidence="2 3">CHULA2021a</strain>
    </source>
</reference>
<evidence type="ECO:0000313" key="3">
    <source>
        <dbReference type="Proteomes" id="UP000774958"/>
    </source>
</evidence>
<evidence type="ECO:0000313" key="2">
    <source>
        <dbReference type="EMBL" id="MBZ6068415.1"/>
    </source>
</evidence>
<dbReference type="Proteomes" id="UP000774958">
    <property type="component" value="Unassembled WGS sequence"/>
</dbReference>
<sequence>MIHRALWLALTSGLLAACTSTSSLTDAKLAQAATQGDGRAQYELATRLAAKPDYPEAMRWMKRAADGGELGADKGTRAKASLQVGEWYQAGLGEPKDPAKAQLWWRKASRLGSGIADYRLGVACQASHGGKVVAACIDDFESAAERGNADAQLVLAAWYGSKPEQGEEAVEWFEKAAKQGNKDALYELARRYETGNGILKSRAEAERWYVRAAAQKQPQALLWMGRESSGEESLHYYQQAAHEGVAEAQLWLAMAYLTGDRLERDEEMGRYWLERAAQSGSHEAQYQLSLQQGDADERERYLILAAQGGLPKAQLALGKLYREQGKQTQARAWFARAADQGDERGRLAYAEMLRWGLGGEHDYPAAYREYRLAAMQGNRMAQYRMGAMREEGLGGPKNRLHAYAWFSLAATDGMEEAIKARDELESGMKPDEVKQAQRLAQHWFGKQQKG</sequence>
<dbReference type="InterPro" id="IPR050767">
    <property type="entry name" value="Sel1_AlgK"/>
</dbReference>
<dbReference type="SUPFAM" id="SSF81901">
    <property type="entry name" value="HCP-like"/>
    <property type="match status" value="3"/>
</dbReference>
<keyword evidence="3" id="KW-1185">Reference proteome</keyword>
<name>A0ABS7VGZ0_9GAMM</name>
<feature type="signal peptide" evidence="1">
    <location>
        <begin position="1"/>
        <end position="16"/>
    </location>
</feature>
<dbReference type="PANTHER" id="PTHR11102">
    <property type="entry name" value="SEL-1-LIKE PROTEIN"/>
    <property type="match status" value="1"/>
</dbReference>
<dbReference type="RefSeq" id="WP_224163734.1">
    <property type="nucleotide sequence ID" value="NZ_JAIRBT010000043.1"/>
</dbReference>
<proteinExistence type="predicted"/>
<dbReference type="SMART" id="SM00671">
    <property type="entry name" value="SEL1"/>
    <property type="match status" value="8"/>
</dbReference>
<dbReference type="PROSITE" id="PS51257">
    <property type="entry name" value="PROKAR_LIPOPROTEIN"/>
    <property type="match status" value="1"/>
</dbReference>
<accession>A0ABS7VGZ0</accession>
<dbReference type="PANTHER" id="PTHR11102:SF160">
    <property type="entry name" value="ERAD-ASSOCIATED E3 UBIQUITIN-PROTEIN LIGASE COMPONENT HRD3"/>
    <property type="match status" value="1"/>
</dbReference>
<gene>
    <name evidence="2" type="ORF">LA374_19710</name>
</gene>
<organism evidence="2 3">
    <name type="scientific">Aeromonas schubertii</name>
    <dbReference type="NCBI Taxonomy" id="652"/>
    <lineage>
        <taxon>Bacteria</taxon>
        <taxon>Pseudomonadati</taxon>
        <taxon>Pseudomonadota</taxon>
        <taxon>Gammaproteobacteria</taxon>
        <taxon>Aeromonadales</taxon>
        <taxon>Aeromonadaceae</taxon>
        <taxon>Aeromonas</taxon>
    </lineage>
</organism>
<protein>
    <submittedName>
        <fullName evidence="2">Sel1 repeat family protein</fullName>
    </submittedName>
</protein>
<dbReference type="Pfam" id="PF08238">
    <property type="entry name" value="Sel1"/>
    <property type="match status" value="9"/>
</dbReference>
<keyword evidence="1" id="KW-0732">Signal</keyword>
<dbReference type="InterPro" id="IPR011990">
    <property type="entry name" value="TPR-like_helical_dom_sf"/>
</dbReference>
<dbReference type="EMBL" id="JAIRBT010000043">
    <property type="protein sequence ID" value="MBZ6068415.1"/>
    <property type="molecule type" value="Genomic_DNA"/>
</dbReference>
<comment type="caution">
    <text evidence="2">The sequence shown here is derived from an EMBL/GenBank/DDBJ whole genome shotgun (WGS) entry which is preliminary data.</text>
</comment>
<evidence type="ECO:0000256" key="1">
    <source>
        <dbReference type="SAM" id="SignalP"/>
    </source>
</evidence>